<dbReference type="EMBL" id="LUKD01000009">
    <property type="protein sequence ID" value="KYG62311.1"/>
    <property type="molecule type" value="Genomic_DNA"/>
</dbReference>
<sequence length="151" mass="17284">MYIKRADLIAMKIKQWFKDTLHDFISFGSRQKFVLGTFFALFALSYVAGHFLIMTTDPYGMSVQFLRDDKVLSQYVGKITYRSLKPLSSSIRVKHTLEGSQGDAKITIDFYGDCKGGEANFFYSMKDGKWELLKAHALTSDHDVIILKQHP</sequence>
<dbReference type="Proteomes" id="UP000075799">
    <property type="component" value="Unassembled WGS sequence"/>
</dbReference>
<gene>
    <name evidence="1" type="ORF">AZI87_17455</name>
</gene>
<organism evidence="1 2">
    <name type="scientific">Bdellovibrio bacteriovorus</name>
    <dbReference type="NCBI Taxonomy" id="959"/>
    <lineage>
        <taxon>Bacteria</taxon>
        <taxon>Pseudomonadati</taxon>
        <taxon>Bdellovibrionota</taxon>
        <taxon>Bdellovibrionia</taxon>
        <taxon>Bdellovibrionales</taxon>
        <taxon>Pseudobdellovibrionaceae</taxon>
        <taxon>Bdellovibrio</taxon>
    </lineage>
</organism>
<comment type="caution">
    <text evidence="1">The sequence shown here is derived from an EMBL/GenBank/DDBJ whole genome shotgun (WGS) entry which is preliminary data.</text>
</comment>
<proteinExistence type="predicted"/>
<dbReference type="AlphaFoldDB" id="A0A162FUC7"/>
<evidence type="ECO:0000313" key="2">
    <source>
        <dbReference type="Proteomes" id="UP000075799"/>
    </source>
</evidence>
<accession>A0A162FUC7</accession>
<name>A0A162FUC7_BDEBC</name>
<protein>
    <submittedName>
        <fullName evidence="1">Uncharacterized protein</fullName>
    </submittedName>
</protein>
<evidence type="ECO:0000313" key="1">
    <source>
        <dbReference type="EMBL" id="KYG62311.1"/>
    </source>
</evidence>
<reference evidence="1 2" key="1">
    <citation type="submission" date="2016-03" db="EMBL/GenBank/DDBJ databases">
        <authorList>
            <person name="Ploux O."/>
        </authorList>
    </citation>
    <scope>NUCLEOTIDE SEQUENCE [LARGE SCALE GENOMIC DNA]</scope>
    <source>
        <strain evidence="1 2">EC13</strain>
    </source>
</reference>